<dbReference type="EC" id="5.2.1.8" evidence="2"/>
<evidence type="ECO:0000259" key="7">
    <source>
        <dbReference type="Pfam" id="PF00639"/>
    </source>
</evidence>
<keyword evidence="5 8" id="KW-0413">Isomerase</keyword>
<protein>
    <recommendedName>
        <fullName evidence="2">peptidylprolyl isomerase</fullName>
        <ecNumber evidence="2">5.2.1.8</ecNumber>
    </recommendedName>
</protein>
<feature type="signal peptide" evidence="6">
    <location>
        <begin position="1"/>
        <end position="19"/>
    </location>
</feature>
<evidence type="ECO:0000256" key="2">
    <source>
        <dbReference type="ARBA" id="ARBA00013194"/>
    </source>
</evidence>
<dbReference type="EMBL" id="FNUS01000005">
    <property type="protein sequence ID" value="SEG40369.1"/>
    <property type="molecule type" value="Genomic_DNA"/>
</dbReference>
<dbReference type="OrthoDB" id="1212437at2"/>
<dbReference type="Pfam" id="PF00639">
    <property type="entry name" value="Rotamase"/>
    <property type="match status" value="1"/>
</dbReference>
<feature type="domain" description="PpiC" evidence="7">
    <location>
        <begin position="216"/>
        <end position="284"/>
    </location>
</feature>
<evidence type="ECO:0000313" key="9">
    <source>
        <dbReference type="Proteomes" id="UP000236738"/>
    </source>
</evidence>
<reference evidence="9" key="1">
    <citation type="submission" date="2016-10" db="EMBL/GenBank/DDBJ databases">
        <authorList>
            <person name="Varghese N."/>
            <person name="Submissions S."/>
        </authorList>
    </citation>
    <scope>NUCLEOTIDE SEQUENCE [LARGE SCALE GENOMIC DNA]</scope>
    <source>
        <strain evidence="9">DSM 21580</strain>
    </source>
</reference>
<evidence type="ECO:0000256" key="1">
    <source>
        <dbReference type="ARBA" id="ARBA00000971"/>
    </source>
</evidence>
<name>A0A1H5ZVC6_9FLAO</name>
<dbReference type="PANTHER" id="PTHR47245">
    <property type="entry name" value="PEPTIDYLPROLYL ISOMERASE"/>
    <property type="match status" value="1"/>
</dbReference>
<evidence type="ECO:0000313" key="8">
    <source>
        <dbReference type="EMBL" id="SEG40369.1"/>
    </source>
</evidence>
<dbReference type="AlphaFoldDB" id="A0A1H5ZVC6"/>
<keyword evidence="4" id="KW-0697">Rotamase</keyword>
<dbReference type="InterPro" id="IPR050245">
    <property type="entry name" value="PrsA_foldase"/>
</dbReference>
<dbReference type="GO" id="GO:0003755">
    <property type="term" value="F:peptidyl-prolyl cis-trans isomerase activity"/>
    <property type="evidence" value="ECO:0007669"/>
    <property type="project" value="UniProtKB-KW"/>
</dbReference>
<evidence type="ECO:0000256" key="5">
    <source>
        <dbReference type="ARBA" id="ARBA00023235"/>
    </source>
</evidence>
<dbReference type="SUPFAM" id="SSF54534">
    <property type="entry name" value="FKBP-like"/>
    <property type="match status" value="1"/>
</dbReference>
<organism evidence="8 9">
    <name type="scientific">Halpernia humi</name>
    <dbReference type="NCBI Taxonomy" id="493375"/>
    <lineage>
        <taxon>Bacteria</taxon>
        <taxon>Pseudomonadati</taxon>
        <taxon>Bacteroidota</taxon>
        <taxon>Flavobacteriia</taxon>
        <taxon>Flavobacteriales</taxon>
        <taxon>Weeksellaceae</taxon>
        <taxon>Chryseobacterium group</taxon>
        <taxon>Halpernia</taxon>
    </lineage>
</organism>
<keyword evidence="3 6" id="KW-0732">Signal</keyword>
<dbReference type="RefSeq" id="WP_103914098.1">
    <property type="nucleotide sequence ID" value="NZ_FNUS01000005.1"/>
</dbReference>
<proteinExistence type="predicted"/>
<dbReference type="PANTHER" id="PTHR47245:SF1">
    <property type="entry name" value="FOLDASE PROTEIN PRSA"/>
    <property type="match status" value="1"/>
</dbReference>
<keyword evidence="9" id="KW-1185">Reference proteome</keyword>
<evidence type="ECO:0000256" key="4">
    <source>
        <dbReference type="ARBA" id="ARBA00023110"/>
    </source>
</evidence>
<feature type="chain" id="PRO_5009291990" description="peptidylprolyl isomerase" evidence="6">
    <location>
        <begin position="20"/>
        <end position="609"/>
    </location>
</feature>
<gene>
    <name evidence="8" type="ORF">SAMN05421847_2227</name>
</gene>
<dbReference type="InterPro" id="IPR000297">
    <property type="entry name" value="PPIase_PpiC"/>
</dbReference>
<dbReference type="Gene3D" id="3.10.50.40">
    <property type="match status" value="1"/>
</dbReference>
<accession>A0A1H5ZVC6</accession>
<comment type="catalytic activity">
    <reaction evidence="1">
        <text>[protein]-peptidylproline (omega=180) = [protein]-peptidylproline (omega=0)</text>
        <dbReference type="Rhea" id="RHEA:16237"/>
        <dbReference type="Rhea" id="RHEA-COMP:10747"/>
        <dbReference type="Rhea" id="RHEA-COMP:10748"/>
        <dbReference type="ChEBI" id="CHEBI:83833"/>
        <dbReference type="ChEBI" id="CHEBI:83834"/>
        <dbReference type="EC" id="5.2.1.8"/>
    </reaction>
</comment>
<evidence type="ECO:0000256" key="3">
    <source>
        <dbReference type="ARBA" id="ARBA00022729"/>
    </source>
</evidence>
<evidence type="ECO:0000256" key="6">
    <source>
        <dbReference type="SAM" id="SignalP"/>
    </source>
</evidence>
<dbReference type="InterPro" id="IPR046357">
    <property type="entry name" value="PPIase_dom_sf"/>
</dbReference>
<dbReference type="Proteomes" id="UP000236738">
    <property type="component" value="Unassembled WGS sequence"/>
</dbReference>
<sequence length="609" mass="69885">MKKLSVFLLLIFVNTYCFAQFMIVGKDSISLANFKKDNLYGLQNIGVEKTLKATQDFYLLQQFAQEKKADTTAAFKSAMQNKEGELRSKLFLPTAVTDPILSQYVADNRTERKVLIFLKELKPDDKTDYKMVYDSVKSGKMTMEDAMKKYMDKTGKAFYVKPGSMDNDMYAEIKTLPKNGFTKLYKTPQIVAFAQLLDNRPSLGYIIFGTISYPNDANASKKKAEIYDALKSGKKFAEVAKLYGSSDAEKNNSGLVVGSPTLPDAVYDALKNKKEGEYSDPILVGDQFFVFNIYALTPYELDAKNKEFFKSEMMKSQYGELVQKELIDYLKKQPNYKETPEFKNIQKSYATLLADKKGLESLFSYNNHKMSVDDLKKLIADKVKDVEKLTPEEWKNLLNIINSQFVYNSYAQDFYSRKDVKPELDAEKRNLYSEFIFSNWLKNDVKNHPEKLTAYYNAHKDKYMWESRAEGRVAIFDDETLAPKIMAEIADSKNWDALQKKYEAKKDAKKQDVVNFQSGDMSETAEVFTKYKVPFKKGVFTTKMGTKTLVIAIDGILPPSQMTEKEAEEYLKDAVTEEQLSKILADQRAKTKIVVQPEFLKDLEKNFKK</sequence>